<dbReference type="AlphaFoldDB" id="A0A426QHJ5"/>
<evidence type="ECO:0000256" key="1">
    <source>
        <dbReference type="SAM" id="MobiDB-lite"/>
    </source>
</evidence>
<organism evidence="2 3">
    <name type="scientific">Thiohalobacter thiocyanaticus</name>
    <dbReference type="NCBI Taxonomy" id="585455"/>
    <lineage>
        <taxon>Bacteria</taxon>
        <taxon>Pseudomonadati</taxon>
        <taxon>Pseudomonadota</taxon>
        <taxon>Gammaproteobacteria</taxon>
        <taxon>Thiohalobacterales</taxon>
        <taxon>Thiohalobacteraceae</taxon>
        <taxon>Thiohalobacter</taxon>
    </lineage>
</organism>
<evidence type="ECO:0000313" key="3">
    <source>
        <dbReference type="Proteomes" id="UP000287798"/>
    </source>
</evidence>
<proteinExistence type="predicted"/>
<feature type="compositionally biased region" description="Basic and acidic residues" evidence="1">
    <location>
        <begin position="182"/>
        <end position="206"/>
    </location>
</feature>
<reference evidence="2 3" key="1">
    <citation type="journal article" date="2010" name="Int. J. Syst. Evol. Microbiol.">
        <title>Thiohalobacter thiocyanaticus gen. nov., sp. nov., a moderately halophilic, sulfur-oxidizing gammaproteobacterium from hypersaline lakes, that utilizes thiocyanate.</title>
        <authorList>
            <person name="Sorokin D.Y."/>
            <person name="Kovaleva O.L."/>
            <person name="Tourova T.P."/>
            <person name="Muyzer G."/>
        </authorList>
    </citation>
    <scope>NUCLEOTIDE SEQUENCE [LARGE SCALE GENOMIC DNA]</scope>
    <source>
        <strain evidence="2 3">Hrh1</strain>
    </source>
</reference>
<comment type="caution">
    <text evidence="2">The sequence shown here is derived from an EMBL/GenBank/DDBJ whole genome shotgun (WGS) entry which is preliminary data.</text>
</comment>
<dbReference type="EMBL" id="QZMU01000001">
    <property type="protein sequence ID" value="RRQ21186.1"/>
    <property type="molecule type" value="Genomic_DNA"/>
</dbReference>
<sequence length="206" mass="22732">MQHLRRTLRLGLQIQPAGADAVTARQPGGGECAQRRRRQVFPLNACLPLAVTVLQFDPHPPVGKRGRAEAEPQRTPRRLIAERKRTLQPLSAPVGQTKAAGGATHLSWLQLQIVARQPQSLQMLAAGSMVQPLDLQPAGQAPRGLQLKLRLQALQGQAQAFQYRQAQLYLLDGGDEQGWQQQEKEIPPALADRETHRQAGKTPVER</sequence>
<keyword evidence="3" id="KW-1185">Reference proteome</keyword>
<evidence type="ECO:0000313" key="2">
    <source>
        <dbReference type="EMBL" id="RRQ21186.1"/>
    </source>
</evidence>
<name>A0A426QHJ5_9GAMM</name>
<feature type="region of interest" description="Disordered" evidence="1">
    <location>
        <begin position="177"/>
        <end position="206"/>
    </location>
</feature>
<dbReference type="Proteomes" id="UP000287798">
    <property type="component" value="Unassembled WGS sequence"/>
</dbReference>
<gene>
    <name evidence="2" type="ORF">D6C00_03920</name>
</gene>
<protein>
    <submittedName>
        <fullName evidence="2">Uncharacterized protein</fullName>
    </submittedName>
</protein>
<accession>A0A426QHJ5</accession>